<evidence type="ECO:0000256" key="1">
    <source>
        <dbReference type="SAM" id="Phobius"/>
    </source>
</evidence>
<evidence type="ECO:0000313" key="2">
    <source>
        <dbReference type="EMBL" id="AHY84150.1"/>
    </source>
</evidence>
<name>A0A023ZY87_9CAUD</name>
<dbReference type="GeneID" id="19487514"/>
<accession>A0A023ZY87</accession>
<dbReference type="Proteomes" id="UP000024435">
    <property type="component" value="Segment"/>
</dbReference>
<keyword evidence="3" id="KW-1185">Reference proteome</keyword>
<evidence type="ECO:0000313" key="3">
    <source>
        <dbReference type="Proteomes" id="UP000024435"/>
    </source>
</evidence>
<dbReference type="KEGG" id="vg:19487514"/>
<organism evidence="2 3">
    <name type="scientific">Mycobacterium phage MosMoris</name>
    <dbReference type="NCBI Taxonomy" id="1471542"/>
    <lineage>
        <taxon>Viruses</taxon>
        <taxon>Duplodnaviria</taxon>
        <taxon>Heunggongvirae</taxon>
        <taxon>Uroviricota</taxon>
        <taxon>Caudoviricetes</taxon>
        <taxon>Marvinvirus</taxon>
        <taxon>Marvinvirus mosmoris</taxon>
    </lineage>
</organism>
<keyword evidence="1" id="KW-0472">Membrane</keyword>
<dbReference type="RefSeq" id="YP_009031586.1">
    <property type="nucleotide sequence ID" value="NC_024138.1"/>
</dbReference>
<keyword evidence="1" id="KW-1133">Transmembrane helix</keyword>
<keyword evidence="1" id="KW-0812">Transmembrane</keyword>
<protein>
    <submittedName>
        <fullName evidence="2">Uncharacterized protein</fullName>
    </submittedName>
</protein>
<reference evidence="2 3" key="1">
    <citation type="submission" date="2014-03" db="EMBL/GenBank/DDBJ databases">
        <authorList>
            <person name="Bragg J."/>
            <person name="Dehn A."/>
            <person name="Hefner M."/>
            <person name="McHugh D."/>
            <person name="Petersen P."/>
            <person name="Zeba F."/>
            <person name="Zegers G.P."/>
            <person name="Page S.T."/>
            <person name="Bradley K.W."/>
            <person name="Clarke D.Q."/>
            <person name="Lewis M.F."/>
            <person name="Barker L.P."/>
            <person name="Bailey C."/>
            <person name="Asai D.J."/>
            <person name="Garber M.L."/>
            <person name="Bowman C.A."/>
            <person name="Russell D.A."/>
            <person name="Pope W.H."/>
            <person name="Jacobs-Sera D."/>
            <person name="Hendrix R.W."/>
            <person name="Hatfull G.F."/>
        </authorList>
    </citation>
    <scope>NUCLEOTIDE SEQUENCE [LARGE SCALE GENOMIC DNA]</scope>
</reference>
<feature type="transmembrane region" description="Helical" evidence="1">
    <location>
        <begin position="20"/>
        <end position="52"/>
    </location>
</feature>
<sequence>MNTNVVIVGEQRQPVTFGVGVLIVLILVFGVIVTYFWQILAVTMPLLAIVMIRRAAQLERRKREAILSRADEQHQLFLKGDLRGVYGDHHERPEP</sequence>
<gene>
    <name evidence="2" type="primary">76</name>
    <name evidence="2" type="ORF">PBI_MOSMORIS_76</name>
</gene>
<dbReference type="EMBL" id="KJ538721">
    <property type="protein sequence ID" value="AHY84150.1"/>
    <property type="molecule type" value="Genomic_DNA"/>
</dbReference>
<proteinExistence type="predicted"/>